<evidence type="ECO:0000256" key="1">
    <source>
        <dbReference type="ARBA" id="ARBA00004123"/>
    </source>
</evidence>
<evidence type="ECO:0000259" key="5">
    <source>
        <dbReference type="Pfam" id="PF08161"/>
    </source>
</evidence>
<dbReference type="AlphaFoldDB" id="A0A336K759"/>
<dbReference type="InterPro" id="IPR052087">
    <property type="entry name" value="RRP12"/>
</dbReference>
<evidence type="ECO:0000313" key="8">
    <source>
        <dbReference type="EMBL" id="SSX20687.1"/>
    </source>
</evidence>
<feature type="domain" description="RRP12 N-terminal HEAT" evidence="6">
    <location>
        <begin position="118"/>
        <end position="360"/>
    </location>
</feature>
<dbReference type="InterPro" id="IPR057860">
    <property type="entry name" value="HEAT_RRP12_N"/>
</dbReference>
<reference evidence="8" key="2">
    <citation type="submission" date="2018-07" db="EMBL/GenBank/DDBJ databases">
        <authorList>
            <person name="Quirk P.G."/>
            <person name="Krulwich T.A."/>
        </authorList>
    </citation>
    <scope>NUCLEOTIDE SEQUENCE</scope>
</reference>
<dbReference type="EMBL" id="UFQS01000137">
    <property type="protein sequence ID" value="SSX00307.1"/>
    <property type="molecule type" value="Genomic_DNA"/>
</dbReference>
<evidence type="ECO:0000256" key="2">
    <source>
        <dbReference type="ARBA" id="ARBA00007690"/>
    </source>
</evidence>
<dbReference type="SUPFAM" id="SSF48371">
    <property type="entry name" value="ARM repeat"/>
    <property type="match status" value="2"/>
</dbReference>
<feature type="domain" description="RRP12 HEAT" evidence="5">
    <location>
        <begin position="427"/>
        <end position="687"/>
    </location>
</feature>
<reference evidence="7" key="1">
    <citation type="submission" date="2018-04" db="EMBL/GenBank/DDBJ databases">
        <authorList>
            <person name="Go L.Y."/>
            <person name="Mitchell J.A."/>
        </authorList>
    </citation>
    <scope>NUCLEOTIDE SEQUENCE</scope>
    <source>
        <tissue evidence="7">Whole organism</tissue>
    </source>
</reference>
<feature type="compositionally biased region" description="Basic residues" evidence="4">
    <location>
        <begin position="1"/>
        <end position="21"/>
    </location>
</feature>
<proteinExistence type="inferred from homology"/>
<dbReference type="EMBL" id="UFQT01000137">
    <property type="protein sequence ID" value="SSX20687.1"/>
    <property type="molecule type" value="Genomic_DNA"/>
</dbReference>
<dbReference type="Gene3D" id="1.25.10.10">
    <property type="entry name" value="Leucine-rich Repeat Variant"/>
    <property type="match status" value="1"/>
</dbReference>
<dbReference type="VEuPathDB" id="VectorBase:CSON002252"/>
<feature type="region of interest" description="Disordered" evidence="4">
    <location>
        <begin position="1170"/>
        <end position="1263"/>
    </location>
</feature>
<dbReference type="GO" id="GO:0005634">
    <property type="term" value="C:nucleus"/>
    <property type="evidence" value="ECO:0007669"/>
    <property type="project" value="UniProtKB-SubCell"/>
</dbReference>
<name>A0A336K759_CULSO</name>
<evidence type="ECO:0000313" key="7">
    <source>
        <dbReference type="EMBL" id="SSX00307.1"/>
    </source>
</evidence>
<dbReference type="InterPro" id="IPR016024">
    <property type="entry name" value="ARM-type_fold"/>
</dbReference>
<evidence type="ECO:0000256" key="3">
    <source>
        <dbReference type="ARBA" id="ARBA00023242"/>
    </source>
</evidence>
<accession>A0A336K759</accession>
<dbReference type="PANTHER" id="PTHR48287:SF1">
    <property type="entry name" value="ARM REPEAT SUPERFAMILY PROTEIN"/>
    <property type="match status" value="1"/>
</dbReference>
<dbReference type="Pfam" id="PF25772">
    <property type="entry name" value="HEAT_RRP12_N"/>
    <property type="match status" value="1"/>
</dbReference>
<dbReference type="InterPro" id="IPR012978">
    <property type="entry name" value="HEAT_RRP12"/>
</dbReference>
<feature type="region of interest" description="Disordered" evidence="4">
    <location>
        <begin position="1"/>
        <end position="34"/>
    </location>
</feature>
<dbReference type="PANTHER" id="PTHR48287">
    <property type="entry name" value="ARM REPEAT SUPERFAMILY PROTEIN"/>
    <property type="match status" value="1"/>
</dbReference>
<organism evidence="7">
    <name type="scientific">Culicoides sonorensis</name>
    <name type="common">Biting midge</name>
    <dbReference type="NCBI Taxonomy" id="179676"/>
    <lineage>
        <taxon>Eukaryota</taxon>
        <taxon>Metazoa</taxon>
        <taxon>Ecdysozoa</taxon>
        <taxon>Arthropoda</taxon>
        <taxon>Hexapoda</taxon>
        <taxon>Insecta</taxon>
        <taxon>Pterygota</taxon>
        <taxon>Neoptera</taxon>
        <taxon>Endopterygota</taxon>
        <taxon>Diptera</taxon>
        <taxon>Nematocera</taxon>
        <taxon>Chironomoidea</taxon>
        <taxon>Ceratopogonidae</taxon>
        <taxon>Ceratopogoninae</taxon>
        <taxon>Culicoides</taxon>
        <taxon>Monoculicoides</taxon>
    </lineage>
</organism>
<dbReference type="Pfam" id="PF08161">
    <property type="entry name" value="RRP12_HEAT"/>
    <property type="match status" value="1"/>
</dbReference>
<protein>
    <submittedName>
        <fullName evidence="7">CSON002252 protein</fullName>
    </submittedName>
</protein>
<comment type="similarity">
    <text evidence="2">Belongs to the RRP12 family.</text>
</comment>
<feature type="compositionally biased region" description="Polar residues" evidence="4">
    <location>
        <begin position="1210"/>
        <end position="1230"/>
    </location>
</feature>
<comment type="subcellular location">
    <subcellularLocation>
        <location evidence="1">Nucleus</location>
    </subcellularLocation>
</comment>
<sequence>MRKIRSKLKRKSSNQKWKRGHSSTSNPSKTLHRDRARVRMHLTNSGLNSGSLTSEALNKLNKMSNDNYQLKNIHTPSDDDQSMFSNAPTTTVRSFMSNFTTNTNVSFSKLLDRENLNERQKEMVAVLAASTETIKEQQGGETSTEYFLAFINSLALIKDDKQADPIIGLLNLLIKSVPKAVMQDKFTLTRDVLIKLLKAFEVSENQSGLIDVISCLATLLTTQEFDKWASHGIQSLLHALLTFTTHSKPKIRKAAVKSITYILKHLYSNTKNLEQTSVSHPVSKIVKSYCLDFFSDINLDGNIVSVLHILGLIEHCFPYFYTEEVKTICESLLSLSSSSNPFIRMHCYQALYTILDAEESSLTDVLGGRLISAIYDMQPNKSDVRQTIAWITVLKKGFIFMVKKNAKLCGEMLPRFMQICIIELWPSDHSEVISAVTATLKEIFSDVIVMLMKYSNLKKSLVLILEYLNLILKNPFSSCNKQVIVLFNTVYEVYGAHYPNELKESLRSLANRYSPLVEDRREIENTVLSAIKNMDIAIVLNEIPLCDSKGEISIERSWILPLIREGLHKSSLEYFNNHIIPLASVCLKKWKHLETIGKQNDAHIFELLCCQLWGLFPGFCRQPSDSEKFGLIAKTAGTILCDNLYLRAPVLDGLKELIPSVIAQGKEETVSKFSKNFLPILFNLYINKPKGSYENDLRVSILDIVKLFLKITPTGVLNESFNTALTRLKLTKEGEFSYNMIFDIVECFAIYITPDQLDKLYEEYVKPILQVSNKKPEEKNVQPNVKKAYRVIFHILSNEHENCLVFVKEKRHDIETLLMKSEELNGDNVRLTRLGCLKYLIKGKNHDSDLIRQCITETVLCHPNNSDRPNQLCTEMIKIIGTLYKDNGKLNEFIELVLIGFTSDKIDLVVKTIWSLNNVLQLHSDSMYDNTFIFILENLCNSVQSNNRMEAKSALCTLYTFVKHTPRVTLTSHLEVLIKTMSKMVSDTKRFCRLPYGRLLKKLCRYYSVQEITRLIPGNDLVTHKRLKKIRKDFNKIKNQQSNGDVKIKESSDDLEINQKLKTITINEVLKDSDSSDVNDSDLEEQDKIIPATSKKDAKMEICIRENSDSIIDLTDVNTINKVSIKNNRNKNKIQHVEADKKFSFRTASDGRLIIEEPKKNRTELLADKKDAKRIRDHSDSSESEEYSKSNKSELIGHKRKKIMGIHRVSVNSHLSGRSGKSSWSQNSALKKSSKKEQKAQKNKQMQPYAYIPLTGSINKKPK</sequence>
<gene>
    <name evidence="7" type="primary">CSON002252</name>
</gene>
<dbReference type="OMA" id="PDQMKHR"/>
<keyword evidence="3" id="KW-0539">Nucleus</keyword>
<feature type="compositionally biased region" description="Basic and acidic residues" evidence="4">
    <location>
        <begin position="1177"/>
        <end position="1197"/>
    </location>
</feature>
<evidence type="ECO:0000259" key="6">
    <source>
        <dbReference type="Pfam" id="PF25772"/>
    </source>
</evidence>
<evidence type="ECO:0000256" key="4">
    <source>
        <dbReference type="SAM" id="MobiDB-lite"/>
    </source>
</evidence>
<dbReference type="InterPro" id="IPR011989">
    <property type="entry name" value="ARM-like"/>
</dbReference>